<feature type="region of interest" description="Disordered" evidence="5">
    <location>
        <begin position="325"/>
        <end position="350"/>
    </location>
</feature>
<dbReference type="Proteomes" id="UP000250181">
    <property type="component" value="Chromosome"/>
</dbReference>
<dbReference type="Pfam" id="PF00746">
    <property type="entry name" value="Gram_pos_anchor"/>
    <property type="match status" value="1"/>
</dbReference>
<evidence type="ECO:0000256" key="1">
    <source>
        <dbReference type="ARBA" id="ARBA00022512"/>
    </source>
</evidence>
<feature type="region of interest" description="Disordered" evidence="5">
    <location>
        <begin position="41"/>
        <end position="60"/>
    </location>
</feature>
<feature type="compositionally biased region" description="Pro residues" evidence="5">
    <location>
        <begin position="723"/>
        <end position="733"/>
    </location>
</feature>
<feature type="compositionally biased region" description="Basic and acidic residues" evidence="5">
    <location>
        <begin position="746"/>
        <end position="756"/>
    </location>
</feature>
<keyword evidence="4" id="KW-0572">Peptidoglycan-anchor</keyword>
<dbReference type="EMBL" id="CP017666">
    <property type="protein sequence ID" value="AWX95074.1"/>
    <property type="molecule type" value="Genomic_DNA"/>
</dbReference>
<evidence type="ECO:0000256" key="6">
    <source>
        <dbReference type="SAM" id="Phobius"/>
    </source>
</evidence>
<keyword evidence="3" id="KW-0732">Signal</keyword>
<feature type="compositionally biased region" description="Basic and acidic residues" evidence="5">
    <location>
        <begin position="630"/>
        <end position="642"/>
    </location>
</feature>
<keyword evidence="6" id="KW-0812">Transmembrane</keyword>
<keyword evidence="2" id="KW-0964">Secreted</keyword>
<sequence length="1016" mass="113004">MSKQKVISGLLLSTTVLGGLLLYPTSLVKAEGTELTEVAVTEAPKSNSEEISVTSENSPSPVLEEAVMVADNNPSTNADSSLKEEEDKKENVDLELVSNEELVSLSESKNVVEGEEARSTIDTDVIKNSLVEKQELIQETNKSDFFGSKELFEKSVEIVAKNVDSGEIEWEVTFDTKNWSFSREHGGYYFSTPKGVQIIEFSDALGRDLLKNYNSSGTDGSKYRLFKDGESGFSDQWGWSVGLTDSNVLRQWKTENRFSNIYYLDYPRDTDKVTYRLKGKILDKSLKNISLVAVMKNFDHQNHLFKQIVSVAGLELTLKKLEQVNPNTEKPEKKAPSVPEVDKETEAPIEGLKPKDKITVTVKGGENSEITDLDFRYYIYQGNFQRTISAGTTLAEFLKEIAIKEAPLDNDRKPNDVILKQGYKVSKWVDDKNNVIQSDTVLSNGMSLTPIVEPKEKPESTPAPQPETPKSPSTPEKPMVDPKASETEKPGTPEQPKMPSVPEQPEVPAPSPSPESPKKEDMAPNKTKDEIYEPIVQTDKWVVYPVGTSKEEAEKKILDAVTVPEKAGFVTKEIVGDVPLAAGQYGVNVKVIYDDKSYDVTLVDVHVTSNQTDKQNEDMPRSPEQSRMSEMPKVEPKVEEMQPKVMPQSPEMPSPAPEPEQPKTPEVPDMSQPEVPKSETPKMEQPEVVPPTSESEQPQAPMKPETSSPEGPEMPRVPETPEVVPPTPAPEQPRVPEMPDTPAPESPKKEEMVPNKTKDELYEPIVSMVDWVAYPVGTSKEVAEKKILDAVTVPQEAGPITKEIVGEVPLVEGQYGVNVKVIYDDHSYDIALVDVKVTNEKSHMDMPQPEVPKKETPKKEQPEMVIPEDKMPEVDNPKQDTPKLEQPKVETPKEEAPKKEIPQTETPKIEVPKESEKEKSDIQKMAKPKQEDQMAKESQKTDNPSEKMRPESQGAKTTSPAVKQPMTEMSDGKKSQKSKETLPNTGEVGGSLTWLGAVLATLSTFVYVFKNKKKEE</sequence>
<dbReference type="RefSeq" id="WP_105183693.1">
    <property type="nucleotide sequence ID" value="NZ_CP017666.1"/>
</dbReference>
<name>A0AAD0KU21_STRSU</name>
<protein>
    <recommendedName>
        <fullName evidence="7">Gram-positive cocci surface proteins LPxTG domain-containing protein</fullName>
    </recommendedName>
</protein>
<dbReference type="NCBIfam" id="TIGR01167">
    <property type="entry name" value="LPXTG_anchor"/>
    <property type="match status" value="1"/>
</dbReference>
<dbReference type="AlphaFoldDB" id="A0AAD0KU21"/>
<feature type="compositionally biased region" description="Pro residues" evidence="5">
    <location>
        <begin position="650"/>
        <end position="659"/>
    </location>
</feature>
<feature type="compositionally biased region" description="Basic and acidic residues" evidence="5">
    <location>
        <begin position="851"/>
        <end position="950"/>
    </location>
</feature>
<evidence type="ECO:0000256" key="4">
    <source>
        <dbReference type="ARBA" id="ARBA00023088"/>
    </source>
</evidence>
<evidence type="ECO:0000313" key="8">
    <source>
        <dbReference type="EMBL" id="AWX95074.1"/>
    </source>
</evidence>
<feature type="transmembrane region" description="Helical" evidence="6">
    <location>
        <begin position="988"/>
        <end position="1009"/>
    </location>
</feature>
<evidence type="ECO:0000256" key="5">
    <source>
        <dbReference type="SAM" id="MobiDB-lite"/>
    </source>
</evidence>
<accession>A0AAD0KU21</accession>
<gene>
    <name evidence="8" type="ORF">BKM66_02585</name>
</gene>
<organism evidence="8 9">
    <name type="scientific">Streptococcus suis</name>
    <dbReference type="NCBI Taxonomy" id="1307"/>
    <lineage>
        <taxon>Bacteria</taxon>
        <taxon>Bacillati</taxon>
        <taxon>Bacillota</taxon>
        <taxon>Bacilli</taxon>
        <taxon>Lactobacillales</taxon>
        <taxon>Streptococcaceae</taxon>
        <taxon>Streptococcus</taxon>
    </lineage>
</organism>
<feature type="compositionally biased region" description="Basic and acidic residues" evidence="5">
    <location>
        <begin position="676"/>
        <end position="685"/>
    </location>
</feature>
<dbReference type="InterPro" id="IPR019931">
    <property type="entry name" value="LPXTG_anchor"/>
</dbReference>
<reference evidence="8 9" key="1">
    <citation type="submission" date="2016-10" db="EMBL/GenBank/DDBJ databases">
        <authorList>
            <person name="Zou G."/>
            <person name="Zhou R."/>
        </authorList>
    </citation>
    <scope>NUCLEOTIDE SEQUENCE [LARGE SCALE GENOMIC DNA]</scope>
    <source>
        <strain evidence="8 9">0061</strain>
    </source>
</reference>
<evidence type="ECO:0000256" key="3">
    <source>
        <dbReference type="ARBA" id="ARBA00022729"/>
    </source>
</evidence>
<keyword evidence="6" id="KW-0472">Membrane</keyword>
<feature type="compositionally biased region" description="Basic and acidic residues" evidence="5">
    <location>
        <begin position="478"/>
        <end position="491"/>
    </location>
</feature>
<feature type="compositionally biased region" description="Basic and acidic residues" evidence="5">
    <location>
        <begin position="970"/>
        <end position="980"/>
    </location>
</feature>
<feature type="region of interest" description="Disordered" evidence="5">
    <location>
        <begin position="451"/>
        <end position="534"/>
    </location>
</feature>
<evidence type="ECO:0000259" key="7">
    <source>
        <dbReference type="Pfam" id="PF00746"/>
    </source>
</evidence>
<proteinExistence type="predicted"/>
<feature type="compositionally biased region" description="Pro residues" evidence="5">
    <location>
        <begin position="505"/>
        <end position="515"/>
    </location>
</feature>
<keyword evidence="1" id="KW-0134">Cell wall</keyword>
<keyword evidence="6" id="KW-1133">Transmembrane helix</keyword>
<feature type="compositionally biased region" description="Polar residues" evidence="5">
    <location>
        <begin position="44"/>
        <end position="60"/>
    </location>
</feature>
<evidence type="ECO:0000313" key="9">
    <source>
        <dbReference type="Proteomes" id="UP000250181"/>
    </source>
</evidence>
<feature type="domain" description="Gram-positive cocci surface proteins LPxTG" evidence="7">
    <location>
        <begin position="975"/>
        <end position="1016"/>
    </location>
</feature>
<evidence type="ECO:0000256" key="2">
    <source>
        <dbReference type="ARBA" id="ARBA00022525"/>
    </source>
</evidence>
<feature type="region of interest" description="Disordered" evidence="5">
    <location>
        <begin position="607"/>
        <end position="756"/>
    </location>
</feature>
<dbReference type="PANTHER" id="PTHR24216:SF65">
    <property type="entry name" value="PAXILLIN-LIKE PROTEIN 1"/>
    <property type="match status" value="1"/>
</dbReference>
<feature type="compositionally biased region" description="Basic and acidic residues" evidence="5">
    <location>
        <begin position="329"/>
        <end position="350"/>
    </location>
</feature>
<feature type="region of interest" description="Disordered" evidence="5">
    <location>
        <begin position="841"/>
        <end position="990"/>
    </location>
</feature>
<dbReference type="PANTHER" id="PTHR24216">
    <property type="entry name" value="PAXILLIN-RELATED"/>
    <property type="match status" value="1"/>
</dbReference>
<feature type="compositionally biased region" description="Basic and acidic residues" evidence="5">
    <location>
        <begin position="516"/>
        <end position="531"/>
    </location>
</feature>